<dbReference type="Gene3D" id="3.90.180.10">
    <property type="entry name" value="Medium-chain alcohol dehydrogenases, catalytic domain"/>
    <property type="match status" value="1"/>
</dbReference>
<accession>A0A0F0L1N4</accession>
<dbReference type="InterPro" id="IPR036291">
    <property type="entry name" value="NAD(P)-bd_dom_sf"/>
</dbReference>
<dbReference type="InterPro" id="IPR013154">
    <property type="entry name" value="ADH-like_N"/>
</dbReference>
<evidence type="ECO:0000256" key="1">
    <source>
        <dbReference type="ARBA" id="ARBA00022857"/>
    </source>
</evidence>
<dbReference type="PANTHER" id="PTHR44154">
    <property type="entry name" value="QUINONE OXIDOREDUCTASE"/>
    <property type="match status" value="1"/>
</dbReference>
<evidence type="ECO:0000313" key="3">
    <source>
        <dbReference type="EMBL" id="KJL26599.1"/>
    </source>
</evidence>
<dbReference type="RefSeq" id="WP_045249668.1">
    <property type="nucleotide sequence ID" value="NZ_JYIT01000063.1"/>
</dbReference>
<dbReference type="Pfam" id="PF08240">
    <property type="entry name" value="ADH_N"/>
    <property type="match status" value="1"/>
</dbReference>
<dbReference type="GO" id="GO:0043880">
    <property type="term" value="F:crotonyl-CoA reductase activity"/>
    <property type="evidence" value="ECO:0007669"/>
    <property type="project" value="UniProtKB-EC"/>
</dbReference>
<dbReference type="OrthoDB" id="9787435at2"/>
<protein>
    <submittedName>
        <fullName evidence="3">Crotonyl-CoA reductase</fullName>
        <ecNumber evidence="3">1.3.1.86</ecNumber>
    </submittedName>
</protein>
<dbReference type="InterPro" id="IPR051603">
    <property type="entry name" value="Zinc-ADH_QOR/CCCR"/>
</dbReference>
<keyword evidence="3" id="KW-0560">Oxidoreductase</keyword>
<dbReference type="SUPFAM" id="SSF51735">
    <property type="entry name" value="NAD(P)-binding Rossmann-fold domains"/>
    <property type="match status" value="1"/>
</dbReference>
<evidence type="ECO:0000259" key="2">
    <source>
        <dbReference type="SMART" id="SM00829"/>
    </source>
</evidence>
<dbReference type="PATRIC" id="fig|582680.7.peg.964"/>
<dbReference type="SUPFAM" id="SSF50129">
    <property type="entry name" value="GroES-like"/>
    <property type="match status" value="1"/>
</dbReference>
<gene>
    <name evidence="3" type="primary">ccrA2</name>
    <name evidence="3" type="ORF">RL72_00931</name>
</gene>
<dbReference type="PANTHER" id="PTHR44154:SF1">
    <property type="entry name" value="QUINONE OXIDOREDUCTASE"/>
    <property type="match status" value="1"/>
</dbReference>
<dbReference type="InterPro" id="IPR013149">
    <property type="entry name" value="ADH-like_C"/>
</dbReference>
<comment type="caution">
    <text evidence="3">The sequence shown here is derived from an EMBL/GenBank/DDBJ whole genome shotgun (WGS) entry which is preliminary data.</text>
</comment>
<dbReference type="EMBL" id="JYIT01000063">
    <property type="protein sequence ID" value="KJL26599.1"/>
    <property type="molecule type" value="Genomic_DNA"/>
</dbReference>
<dbReference type="SMART" id="SM00829">
    <property type="entry name" value="PKS_ER"/>
    <property type="match status" value="1"/>
</dbReference>
<keyword evidence="1" id="KW-0521">NADP</keyword>
<dbReference type="Pfam" id="PF00107">
    <property type="entry name" value="ADH_zinc_N"/>
    <property type="match status" value="1"/>
</dbReference>
<proteinExistence type="predicted"/>
<reference evidence="3 4" key="1">
    <citation type="submission" date="2015-02" db="EMBL/GenBank/DDBJ databases">
        <title>Draft genome sequences of ten Microbacterium spp. with emphasis on heavy metal contaminated environments.</title>
        <authorList>
            <person name="Corretto E."/>
        </authorList>
    </citation>
    <scope>NUCLEOTIDE SEQUENCE [LARGE SCALE GENOMIC DNA]</scope>
    <source>
        <strain evidence="3 4">DSM 23848</strain>
    </source>
</reference>
<dbReference type="InterPro" id="IPR020843">
    <property type="entry name" value="ER"/>
</dbReference>
<organism evidence="3 4">
    <name type="scientific">Microbacterium azadirachtae</name>
    <dbReference type="NCBI Taxonomy" id="582680"/>
    <lineage>
        <taxon>Bacteria</taxon>
        <taxon>Bacillati</taxon>
        <taxon>Actinomycetota</taxon>
        <taxon>Actinomycetes</taxon>
        <taxon>Micrococcales</taxon>
        <taxon>Microbacteriaceae</taxon>
        <taxon>Microbacterium</taxon>
    </lineage>
</organism>
<dbReference type="EC" id="1.3.1.86" evidence="3"/>
<keyword evidence="4" id="KW-1185">Reference proteome</keyword>
<dbReference type="AlphaFoldDB" id="A0A0F0L1N4"/>
<feature type="domain" description="Enoyl reductase (ER)" evidence="2">
    <location>
        <begin position="13"/>
        <end position="319"/>
    </location>
</feature>
<evidence type="ECO:0000313" key="4">
    <source>
        <dbReference type="Proteomes" id="UP000033448"/>
    </source>
</evidence>
<sequence length="323" mass="34153">MRAAVAVAQNPDDALAGLELKEWPEPGPREGWSRIRVKAASLNPHDTWTLRGVGHPAERIPIVLGCDGAGITDDGREVVIHPVFGDALRGDGDQTLDPQRALLSETMNGTLADYLLVPDQMIVPKPASLSFAEAACLGVTWGTAYRMLFTRAGLRAGDRVLVQGASGGVASAAIALASAAGARVYATARSEQKRAFALECGAVGAFEPGARLPERVDVVVETVGEATWAHSLRALRPGGTVVIAGATTGGMPPAELQRIFYQQLSIVGSTGCTRSEFESLLRLLDTTGVRPHVEEIGFTDIPSGFRRLLDGDVLGKIVVDLER</sequence>
<dbReference type="InterPro" id="IPR011032">
    <property type="entry name" value="GroES-like_sf"/>
</dbReference>
<name>A0A0F0L1N4_9MICO</name>
<dbReference type="Proteomes" id="UP000033448">
    <property type="component" value="Unassembled WGS sequence"/>
</dbReference>